<dbReference type="Proteomes" id="UP001607302">
    <property type="component" value="Unassembled WGS sequence"/>
</dbReference>
<reference evidence="1 2" key="1">
    <citation type="journal article" date="2024" name="Ann. Entomol. Soc. Am.">
        <title>Genomic analyses of the southern and eastern yellowjacket wasps (Hymenoptera: Vespidae) reveal evolutionary signatures of social life.</title>
        <authorList>
            <person name="Catto M.A."/>
            <person name="Caine P.B."/>
            <person name="Orr S.E."/>
            <person name="Hunt B.G."/>
            <person name="Goodisman M.A.D."/>
        </authorList>
    </citation>
    <scope>NUCLEOTIDE SEQUENCE [LARGE SCALE GENOMIC DNA]</scope>
    <source>
        <strain evidence="1">233</strain>
        <tissue evidence="1">Head and thorax</tissue>
    </source>
</reference>
<evidence type="ECO:0000313" key="1">
    <source>
        <dbReference type="EMBL" id="KAL2740926.1"/>
    </source>
</evidence>
<accession>A0ABD2C799</accession>
<comment type="caution">
    <text evidence="1">The sequence shown here is derived from an EMBL/GenBank/DDBJ whole genome shotgun (WGS) entry which is preliminary data.</text>
</comment>
<organism evidence="1 2">
    <name type="scientific">Vespula squamosa</name>
    <name type="common">Southern yellow jacket</name>
    <name type="synonym">Wasp</name>
    <dbReference type="NCBI Taxonomy" id="30214"/>
    <lineage>
        <taxon>Eukaryota</taxon>
        <taxon>Metazoa</taxon>
        <taxon>Ecdysozoa</taxon>
        <taxon>Arthropoda</taxon>
        <taxon>Hexapoda</taxon>
        <taxon>Insecta</taxon>
        <taxon>Pterygota</taxon>
        <taxon>Neoptera</taxon>
        <taxon>Endopterygota</taxon>
        <taxon>Hymenoptera</taxon>
        <taxon>Apocrita</taxon>
        <taxon>Aculeata</taxon>
        <taxon>Vespoidea</taxon>
        <taxon>Vespidae</taxon>
        <taxon>Vespinae</taxon>
        <taxon>Vespula</taxon>
    </lineage>
</organism>
<protein>
    <submittedName>
        <fullName evidence="1">Uncharacterized protein</fullName>
    </submittedName>
</protein>
<keyword evidence="2" id="KW-1185">Reference proteome</keyword>
<dbReference type="AlphaFoldDB" id="A0ABD2C799"/>
<sequence length="661" mass="76937">MKLSRKEIFNIFKDNLCCPINEAYQKIEHLVSTRFKCSYTLSVNMKQICRNLLYSFRRKWRQVKKADNFFRKYDKWLNVSIIFYKSPVVLKTSRSECSNLFPNLINSNFIEKTIEEIPSCSHSTELSCVPRTGNIVSESSNEDENGGRHRNSVLTTISDDYALSLLMEIRLSRSQYEVLRATNVENNCNIYPPYKTLLQAKEKCYPPKTDIKIKDCSAEVKLQGLLDHSVEQILFIKRDYLKNSTSEYISNMTLFCKWGYTEISGENFVNRNFNSNTEITSDSNVFSISIVPLQLISYNLRTKTQYTIWENPSPSSVRFCRPIKLQFNHESKQDYISEYSNIKEQEGNLVSFITVFDGKLITVNYNLTFVITNSQVCNATLSTLEEEYCFVCNSEKMQFNNIDEILREGIDRSNYTFGLSIPYVWIRFFESCLDLSYKLHIKKWKLCTEADKLIVENRKINIQIGLNLQFGFIIDKKKADFKNSDESAARCFFENSTTSALITGVDRILLKRFCVILQALSSNHKINNRKFHDYAVKTAKRLVRLYPWYNMSITVHTILIHGPKVIKSALLPIDQFYSDAQQDLHIDRSFQDILRVKNIEEVFLELLALSDPYISSLRDLPQTKLKNLTTEVIDLLILPDTIMDDDDEDTSDDYYDSDIDE</sequence>
<proteinExistence type="predicted"/>
<dbReference type="EMBL" id="JAUDFV010000020">
    <property type="protein sequence ID" value="KAL2740926.1"/>
    <property type="molecule type" value="Genomic_DNA"/>
</dbReference>
<gene>
    <name evidence="1" type="ORF">V1478_001067</name>
</gene>
<evidence type="ECO:0000313" key="2">
    <source>
        <dbReference type="Proteomes" id="UP001607302"/>
    </source>
</evidence>
<name>A0ABD2C799_VESSQ</name>